<keyword evidence="2" id="KW-0812">Transmembrane</keyword>
<protein>
    <submittedName>
        <fullName evidence="3">Sulphate transporter</fullName>
    </submittedName>
</protein>
<name>A0A7U3YL37_DESPD</name>
<feature type="transmembrane region" description="Helical" evidence="2">
    <location>
        <begin position="203"/>
        <end position="223"/>
    </location>
</feature>
<dbReference type="EMBL" id="CP002364">
    <property type="protein sequence ID" value="ADW17376.1"/>
    <property type="molecule type" value="Genomic_DNA"/>
</dbReference>
<feature type="transmembrane region" description="Helical" evidence="2">
    <location>
        <begin position="66"/>
        <end position="84"/>
    </location>
</feature>
<dbReference type="KEGG" id="dpr:Despr_1207"/>
<evidence type="ECO:0000256" key="1">
    <source>
        <dbReference type="SAM" id="MobiDB-lite"/>
    </source>
</evidence>
<dbReference type="AlphaFoldDB" id="A0A7U3YL37"/>
<accession>A0A7U3YL37</accession>
<feature type="transmembrane region" description="Helical" evidence="2">
    <location>
        <begin position="285"/>
        <end position="307"/>
    </location>
</feature>
<gene>
    <name evidence="3" type="ordered locus">Despr_1207</name>
</gene>
<dbReference type="Proteomes" id="UP000006365">
    <property type="component" value="Chromosome"/>
</dbReference>
<keyword evidence="2" id="KW-0472">Membrane</keyword>
<dbReference type="GO" id="GO:0015098">
    <property type="term" value="F:molybdate ion transmembrane transporter activity"/>
    <property type="evidence" value="ECO:0007669"/>
    <property type="project" value="InterPro"/>
</dbReference>
<feature type="transmembrane region" description="Helical" evidence="2">
    <location>
        <begin position="327"/>
        <end position="350"/>
    </location>
</feature>
<feature type="transmembrane region" description="Helical" evidence="2">
    <location>
        <begin position="39"/>
        <end position="59"/>
    </location>
</feature>
<feature type="transmembrane region" description="Helical" evidence="2">
    <location>
        <begin position="243"/>
        <end position="264"/>
    </location>
</feature>
<feature type="transmembrane region" description="Helical" evidence="2">
    <location>
        <begin position="382"/>
        <end position="408"/>
    </location>
</feature>
<organism evidence="3 4">
    <name type="scientific">Desulfobulbus propionicus (strain ATCC 33891 / DSM 2032 / VKM B-1956 / 1pr3)</name>
    <dbReference type="NCBI Taxonomy" id="577650"/>
    <lineage>
        <taxon>Bacteria</taxon>
        <taxon>Pseudomonadati</taxon>
        <taxon>Thermodesulfobacteriota</taxon>
        <taxon>Desulfobulbia</taxon>
        <taxon>Desulfobulbales</taxon>
        <taxon>Desulfobulbaceae</taxon>
        <taxon>Desulfobulbus</taxon>
    </lineage>
</organism>
<dbReference type="Pfam" id="PF16983">
    <property type="entry name" value="MFS_MOT1"/>
    <property type="match status" value="2"/>
</dbReference>
<dbReference type="InterPro" id="IPR031563">
    <property type="entry name" value="MOT1/MOT2"/>
</dbReference>
<keyword evidence="4" id="KW-1185">Reference proteome</keyword>
<feature type="region of interest" description="Disordered" evidence="1">
    <location>
        <begin position="1"/>
        <end position="22"/>
    </location>
</feature>
<evidence type="ECO:0000313" key="4">
    <source>
        <dbReference type="Proteomes" id="UP000006365"/>
    </source>
</evidence>
<sequence length="419" mass="44010">MNETTTPPPSGEAHPQRHASLPPAGTAAKRGLQFNRMELSGAFGDLGTMLPIVLGMILINGLSPSTVFLTFGLFYLFAGFYYRLPIPVQPLKAVGAIAIAYPALITEPVIGAAGILFGAILLVLSLTGMVDRIAKLFSQAVVRGIQLTLGLIFLKKGIELIVHEQVFMSGGPARFAEYPVNLITGIAVFVLVLLLLNNTRYPAALAALAVGIVVGCALGGFTGRGVSLGPTSIHLIQPTIADFWTAFIMLVLPQIPLTIGNACVGTADTCANLFSDDPSTRKAKAGTFAFSMGLINFPAGFFGSVPMCHGTGGLAAHYRFGARTGGAPVMIGLFFLLVALGLGEFGFAVLSLIPQSVLGVLLVFAGLELCPLLRSLKTNEEYFVALLIAGIALVIPNMAWAFGIGILVDSVIRLLKIKI</sequence>
<dbReference type="RefSeq" id="WP_015723918.1">
    <property type="nucleotide sequence ID" value="NC_014972.1"/>
</dbReference>
<evidence type="ECO:0000256" key="2">
    <source>
        <dbReference type="SAM" id="Phobius"/>
    </source>
</evidence>
<reference evidence="3 4" key="1">
    <citation type="journal article" date="2011" name="Stand. Genomic Sci.">
        <title>Complete genome sequence of Desulfobulbus propionicus type strain (1pr3).</title>
        <authorList>
            <person name="Pagani I."/>
            <person name="Lapidus A."/>
            <person name="Nolan M."/>
            <person name="Lucas S."/>
            <person name="Hammon N."/>
            <person name="Deshpande S."/>
            <person name="Cheng J.F."/>
            <person name="Chertkov O."/>
            <person name="Davenport K."/>
            <person name="Tapia R."/>
            <person name="Han C."/>
            <person name="Goodwin L."/>
            <person name="Pitluck S."/>
            <person name="Liolios K."/>
            <person name="Mavromatis K."/>
            <person name="Ivanova N."/>
            <person name="Mikhailova N."/>
            <person name="Pati A."/>
            <person name="Chen A."/>
            <person name="Palaniappan K."/>
            <person name="Land M."/>
            <person name="Hauser L."/>
            <person name="Chang Y.J."/>
            <person name="Jeffries C.D."/>
            <person name="Detter J.C."/>
            <person name="Brambilla E."/>
            <person name="Kannan K.P."/>
            <person name="Djao O.D."/>
            <person name="Rohde M."/>
            <person name="Pukall R."/>
            <person name="Spring S."/>
            <person name="Goker M."/>
            <person name="Sikorski J."/>
            <person name="Woyke T."/>
            <person name="Bristow J."/>
            <person name="Eisen J.A."/>
            <person name="Markowitz V."/>
            <person name="Hugenholtz P."/>
            <person name="Kyrpides N.C."/>
            <person name="Klenk H.P."/>
        </authorList>
    </citation>
    <scope>NUCLEOTIDE SEQUENCE [LARGE SCALE GENOMIC DNA]</scope>
    <source>
        <strain evidence="4">ATCC 33891 / DSM 2032 / 1pr3</strain>
    </source>
</reference>
<dbReference type="PANTHER" id="PTHR31970:SF9">
    <property type="entry name" value="MOLYBDATE TRANSPORTER 2"/>
    <property type="match status" value="1"/>
</dbReference>
<keyword evidence="2" id="KW-1133">Transmembrane helix</keyword>
<feature type="compositionally biased region" description="Pro residues" evidence="1">
    <location>
        <begin position="1"/>
        <end position="10"/>
    </location>
</feature>
<feature type="transmembrane region" description="Helical" evidence="2">
    <location>
        <begin position="96"/>
        <end position="124"/>
    </location>
</feature>
<proteinExistence type="predicted"/>
<dbReference type="PANTHER" id="PTHR31970">
    <property type="match status" value="1"/>
</dbReference>
<feature type="transmembrane region" description="Helical" evidence="2">
    <location>
        <begin position="178"/>
        <end position="196"/>
    </location>
</feature>
<evidence type="ECO:0000313" key="3">
    <source>
        <dbReference type="EMBL" id="ADW17376.1"/>
    </source>
</evidence>